<feature type="compositionally biased region" description="Low complexity" evidence="9">
    <location>
        <begin position="272"/>
        <end position="287"/>
    </location>
</feature>
<dbReference type="PANTHER" id="PTHR24421:SF10">
    <property type="entry name" value="NITRATE_NITRITE SENSOR PROTEIN NARQ"/>
    <property type="match status" value="1"/>
</dbReference>
<dbReference type="Proteomes" id="UP001165124">
    <property type="component" value="Unassembled WGS sequence"/>
</dbReference>
<keyword evidence="5" id="KW-0547">Nucleotide-binding</keyword>
<feature type="domain" description="Signal transduction histidine kinase subgroup 3 dimerisation and phosphoacceptor" evidence="11">
    <location>
        <begin position="78"/>
        <end position="138"/>
    </location>
</feature>
<comment type="catalytic activity">
    <reaction evidence="1">
        <text>ATP + protein L-histidine = ADP + protein N-phospho-L-histidine.</text>
        <dbReference type="EC" id="2.7.13.3"/>
    </reaction>
</comment>
<keyword evidence="10" id="KW-0812">Transmembrane</keyword>
<evidence type="ECO:0000256" key="10">
    <source>
        <dbReference type="SAM" id="Phobius"/>
    </source>
</evidence>
<protein>
    <recommendedName>
        <fullName evidence="2">histidine kinase</fullName>
        <ecNumber evidence="2">2.7.13.3</ecNumber>
    </recommendedName>
</protein>
<keyword evidence="6" id="KW-0418">Kinase</keyword>
<evidence type="ECO:0000256" key="4">
    <source>
        <dbReference type="ARBA" id="ARBA00022679"/>
    </source>
</evidence>
<dbReference type="GO" id="GO:0000155">
    <property type="term" value="F:phosphorelay sensor kinase activity"/>
    <property type="evidence" value="ECO:0007669"/>
    <property type="project" value="InterPro"/>
</dbReference>
<dbReference type="Gene3D" id="1.20.5.1930">
    <property type="match status" value="1"/>
</dbReference>
<keyword evidence="10" id="KW-1133">Transmembrane helix</keyword>
<keyword evidence="3" id="KW-0597">Phosphoprotein</keyword>
<evidence type="ECO:0000259" key="11">
    <source>
        <dbReference type="Pfam" id="PF07730"/>
    </source>
</evidence>
<keyword evidence="13" id="KW-1185">Reference proteome</keyword>
<dbReference type="AlphaFoldDB" id="A0A9W6UWI2"/>
<dbReference type="RefSeq" id="WP_146150330.1">
    <property type="nucleotide sequence ID" value="NZ_BSRZ01000013.1"/>
</dbReference>
<proteinExistence type="predicted"/>
<keyword evidence="4" id="KW-0808">Transferase</keyword>
<dbReference type="Pfam" id="PF07730">
    <property type="entry name" value="HisKA_3"/>
    <property type="match status" value="1"/>
</dbReference>
<dbReference type="Gene3D" id="3.30.565.10">
    <property type="entry name" value="Histidine kinase-like ATPase, C-terminal domain"/>
    <property type="match status" value="1"/>
</dbReference>
<accession>A0A9W6UWI2</accession>
<comment type="caution">
    <text evidence="12">The sequence shown here is derived from an EMBL/GenBank/DDBJ whole genome shotgun (WGS) entry which is preliminary data.</text>
</comment>
<evidence type="ECO:0000256" key="7">
    <source>
        <dbReference type="ARBA" id="ARBA00022840"/>
    </source>
</evidence>
<sequence>MTRPRAGRNSTRIGAAAVTGGPAARAPGRPLDRRLGLLAGGAALGVLAGAALSHLVVQRRGRFGRDRADPVTLAVQRERRRIARELHDAVGHGLVVIAMHSRRLPAGNGQAQTVARLIDETAQATLRDMRQIIGSLRGGPEPGGWLLSQRAAELIGRMPDRRAAELEVTGREPALPLRLRTTALQVVQEGLANALKHGGGRLRVTIEYADELRVTVVNEGGRPAAGDGWAGPGGDGLRNLVEQVTALGGTFVCGRPPGDGFVVRARLPLPGARRPGGAPAGDASPPAGTSPDVVAHRA</sequence>
<evidence type="ECO:0000256" key="5">
    <source>
        <dbReference type="ARBA" id="ARBA00022741"/>
    </source>
</evidence>
<keyword evidence="8" id="KW-0902">Two-component regulatory system</keyword>
<feature type="region of interest" description="Disordered" evidence="9">
    <location>
        <begin position="272"/>
        <end position="298"/>
    </location>
</feature>
<dbReference type="GO" id="GO:0016020">
    <property type="term" value="C:membrane"/>
    <property type="evidence" value="ECO:0007669"/>
    <property type="project" value="InterPro"/>
</dbReference>
<gene>
    <name evidence="12" type="ORF">Arub01_44580</name>
</gene>
<dbReference type="EMBL" id="BSRZ01000013">
    <property type="protein sequence ID" value="GLW66214.1"/>
    <property type="molecule type" value="Genomic_DNA"/>
</dbReference>
<organism evidence="12 13">
    <name type="scientific">Actinomadura rubrobrunea</name>
    <dbReference type="NCBI Taxonomy" id="115335"/>
    <lineage>
        <taxon>Bacteria</taxon>
        <taxon>Bacillati</taxon>
        <taxon>Actinomycetota</taxon>
        <taxon>Actinomycetes</taxon>
        <taxon>Streptosporangiales</taxon>
        <taxon>Thermomonosporaceae</taxon>
        <taxon>Actinomadura</taxon>
    </lineage>
</organism>
<dbReference type="GO" id="GO:0046983">
    <property type="term" value="F:protein dimerization activity"/>
    <property type="evidence" value="ECO:0007669"/>
    <property type="project" value="InterPro"/>
</dbReference>
<dbReference type="EC" id="2.7.13.3" evidence="2"/>
<feature type="compositionally biased region" description="Low complexity" evidence="9">
    <location>
        <begin position="14"/>
        <end position="27"/>
    </location>
</feature>
<feature type="transmembrane region" description="Helical" evidence="10">
    <location>
        <begin position="35"/>
        <end position="57"/>
    </location>
</feature>
<evidence type="ECO:0000256" key="9">
    <source>
        <dbReference type="SAM" id="MobiDB-lite"/>
    </source>
</evidence>
<dbReference type="CDD" id="cd16917">
    <property type="entry name" value="HATPase_UhpB-NarQ-NarX-like"/>
    <property type="match status" value="1"/>
</dbReference>
<dbReference type="InterPro" id="IPR050482">
    <property type="entry name" value="Sensor_HK_TwoCompSys"/>
</dbReference>
<evidence type="ECO:0000313" key="12">
    <source>
        <dbReference type="EMBL" id="GLW66214.1"/>
    </source>
</evidence>
<dbReference type="GO" id="GO:0005524">
    <property type="term" value="F:ATP binding"/>
    <property type="evidence" value="ECO:0007669"/>
    <property type="project" value="UniProtKB-KW"/>
</dbReference>
<evidence type="ECO:0000256" key="6">
    <source>
        <dbReference type="ARBA" id="ARBA00022777"/>
    </source>
</evidence>
<reference evidence="12" key="1">
    <citation type="submission" date="2023-02" db="EMBL/GenBank/DDBJ databases">
        <title>Actinomadura rubrobrunea NBRC 14622.</title>
        <authorList>
            <person name="Ichikawa N."/>
            <person name="Sato H."/>
            <person name="Tonouchi N."/>
        </authorList>
    </citation>
    <scope>NUCLEOTIDE SEQUENCE</scope>
    <source>
        <strain evidence="12">NBRC 14622</strain>
    </source>
</reference>
<keyword evidence="10" id="KW-0472">Membrane</keyword>
<keyword evidence="7" id="KW-0067">ATP-binding</keyword>
<evidence type="ECO:0000256" key="8">
    <source>
        <dbReference type="ARBA" id="ARBA00023012"/>
    </source>
</evidence>
<evidence type="ECO:0000256" key="3">
    <source>
        <dbReference type="ARBA" id="ARBA00022553"/>
    </source>
</evidence>
<dbReference type="InterPro" id="IPR036890">
    <property type="entry name" value="HATPase_C_sf"/>
</dbReference>
<dbReference type="SUPFAM" id="SSF55874">
    <property type="entry name" value="ATPase domain of HSP90 chaperone/DNA topoisomerase II/histidine kinase"/>
    <property type="match status" value="1"/>
</dbReference>
<evidence type="ECO:0000256" key="1">
    <source>
        <dbReference type="ARBA" id="ARBA00000085"/>
    </source>
</evidence>
<evidence type="ECO:0000313" key="13">
    <source>
        <dbReference type="Proteomes" id="UP001165124"/>
    </source>
</evidence>
<name>A0A9W6UWI2_9ACTN</name>
<dbReference type="InterPro" id="IPR011712">
    <property type="entry name" value="Sig_transdc_His_kin_sub3_dim/P"/>
</dbReference>
<dbReference type="PANTHER" id="PTHR24421">
    <property type="entry name" value="NITRATE/NITRITE SENSOR PROTEIN NARX-RELATED"/>
    <property type="match status" value="1"/>
</dbReference>
<evidence type="ECO:0000256" key="2">
    <source>
        <dbReference type="ARBA" id="ARBA00012438"/>
    </source>
</evidence>
<feature type="region of interest" description="Disordered" evidence="9">
    <location>
        <begin position="1"/>
        <end position="27"/>
    </location>
</feature>